<accession>A0A3M0L1Q3</accession>
<gene>
    <name evidence="2" type="ORF">DUI87_03998</name>
</gene>
<keyword evidence="1" id="KW-1133">Transmembrane helix</keyword>
<dbReference type="Proteomes" id="UP000269221">
    <property type="component" value="Unassembled WGS sequence"/>
</dbReference>
<evidence type="ECO:0000256" key="1">
    <source>
        <dbReference type="SAM" id="Phobius"/>
    </source>
</evidence>
<evidence type="ECO:0000313" key="3">
    <source>
        <dbReference type="Proteomes" id="UP000269221"/>
    </source>
</evidence>
<sequence length="203" mass="23193">MAWKCTDSCLCQLIRSCGVLAPTRPRQQAQEVQGNDGRDGKADSAEQVTRVYWSPSVGPPDLQLKNIYTNACSLDSKQEELEAIVQKKTYDVVPITETWWDESHNCSVRRDSKAEGMVVWYSMLWSVLIVLKLMMMMMKMKMTMFSALVKTREVFNNKTSCPQNIQPPEVDIRNGELEEAFVMEEEIASELLCHLDTEKIYGP</sequence>
<evidence type="ECO:0000313" key="2">
    <source>
        <dbReference type="EMBL" id="RMC19388.1"/>
    </source>
</evidence>
<proteinExistence type="predicted"/>
<name>A0A3M0L1Q3_HIRRU</name>
<comment type="caution">
    <text evidence="2">The sequence shown here is derived from an EMBL/GenBank/DDBJ whole genome shotgun (WGS) entry which is preliminary data.</text>
</comment>
<protein>
    <submittedName>
        <fullName evidence="2">Uncharacterized protein</fullName>
    </submittedName>
</protein>
<keyword evidence="1" id="KW-0812">Transmembrane</keyword>
<organism evidence="2 3">
    <name type="scientific">Hirundo rustica rustica</name>
    <dbReference type="NCBI Taxonomy" id="333673"/>
    <lineage>
        <taxon>Eukaryota</taxon>
        <taxon>Metazoa</taxon>
        <taxon>Chordata</taxon>
        <taxon>Craniata</taxon>
        <taxon>Vertebrata</taxon>
        <taxon>Euteleostomi</taxon>
        <taxon>Archelosauria</taxon>
        <taxon>Archosauria</taxon>
        <taxon>Dinosauria</taxon>
        <taxon>Saurischia</taxon>
        <taxon>Theropoda</taxon>
        <taxon>Coelurosauria</taxon>
        <taxon>Aves</taxon>
        <taxon>Neognathae</taxon>
        <taxon>Neoaves</taxon>
        <taxon>Telluraves</taxon>
        <taxon>Australaves</taxon>
        <taxon>Passeriformes</taxon>
        <taxon>Sylvioidea</taxon>
        <taxon>Hirundinidae</taxon>
        <taxon>Hirundo</taxon>
    </lineage>
</organism>
<feature type="transmembrane region" description="Helical" evidence="1">
    <location>
        <begin position="118"/>
        <end position="135"/>
    </location>
</feature>
<dbReference type="EMBL" id="QRBI01000095">
    <property type="protein sequence ID" value="RMC19388.1"/>
    <property type="molecule type" value="Genomic_DNA"/>
</dbReference>
<keyword evidence="1" id="KW-0472">Membrane</keyword>
<dbReference type="AlphaFoldDB" id="A0A3M0L1Q3"/>
<keyword evidence="3" id="KW-1185">Reference proteome</keyword>
<reference evidence="2 3" key="1">
    <citation type="submission" date="2018-07" db="EMBL/GenBank/DDBJ databases">
        <title>A high quality draft genome assembly of the barn swallow (H. rustica rustica).</title>
        <authorList>
            <person name="Formenti G."/>
            <person name="Chiara M."/>
            <person name="Poveda L."/>
            <person name="Francoijs K.-J."/>
            <person name="Bonisoli-Alquati A."/>
            <person name="Canova L."/>
            <person name="Gianfranceschi L."/>
            <person name="Horner D.S."/>
            <person name="Saino N."/>
        </authorList>
    </citation>
    <scope>NUCLEOTIDE SEQUENCE [LARGE SCALE GENOMIC DNA]</scope>
    <source>
        <strain evidence="2">Chelidonia</strain>
        <tissue evidence="2">Blood</tissue>
    </source>
</reference>
<dbReference type="OrthoDB" id="9393271at2759"/>
<dbReference type="STRING" id="333673.A0A3M0L1Q3"/>